<sequence>MKDLPVNVSPYKRTPEFTEESVPTGLLNDHTTKEGVWGKIVVLEGLLEYTIQEPALDIIELSPERYGVVEPTIKHHIKPLGPVRFFVEFYR</sequence>
<protein>
    <submittedName>
        <fullName evidence="2">Uncharacterized protein/domain, possibly involved in tellurite resistance</fullName>
    </submittedName>
</protein>
<dbReference type="Gene3D" id="2.60.120.10">
    <property type="entry name" value="Jelly Rolls"/>
    <property type="match status" value="1"/>
</dbReference>
<evidence type="ECO:0000259" key="1">
    <source>
        <dbReference type="Pfam" id="PF09313"/>
    </source>
</evidence>
<proteinExistence type="predicted"/>
<dbReference type="InterPro" id="IPR015392">
    <property type="entry name" value="TehB/YeaR-like_dom"/>
</dbReference>
<evidence type="ECO:0000313" key="3">
    <source>
        <dbReference type="Proteomes" id="UP000196331"/>
    </source>
</evidence>
<dbReference type="EMBL" id="FUKM01000021">
    <property type="protein sequence ID" value="SJN11443.1"/>
    <property type="molecule type" value="Genomic_DNA"/>
</dbReference>
<feature type="domain" description="TehB/YeaR-like" evidence="1">
    <location>
        <begin position="12"/>
        <end position="87"/>
    </location>
</feature>
<evidence type="ECO:0000313" key="2">
    <source>
        <dbReference type="EMBL" id="SJN11443.1"/>
    </source>
</evidence>
<dbReference type="Pfam" id="PF09313">
    <property type="entry name" value="TehB-like"/>
    <property type="match status" value="1"/>
</dbReference>
<gene>
    <name evidence="2" type="ORF">CZ787_05920</name>
</gene>
<dbReference type="OrthoDB" id="9804312at2"/>
<dbReference type="AlphaFoldDB" id="A0A1R4HWA2"/>
<organism evidence="2 3">
    <name type="scientific">Halomonas citrativorans</name>
    <dbReference type="NCBI Taxonomy" id="2742612"/>
    <lineage>
        <taxon>Bacteria</taxon>
        <taxon>Pseudomonadati</taxon>
        <taxon>Pseudomonadota</taxon>
        <taxon>Gammaproteobacteria</taxon>
        <taxon>Oceanospirillales</taxon>
        <taxon>Halomonadaceae</taxon>
        <taxon>Halomonas</taxon>
    </lineage>
</organism>
<dbReference type="Proteomes" id="UP000196331">
    <property type="component" value="Unassembled WGS sequence"/>
</dbReference>
<reference evidence="2 3" key="1">
    <citation type="submission" date="2017-02" db="EMBL/GenBank/DDBJ databases">
        <authorList>
            <person name="Dridi B."/>
        </authorList>
    </citation>
    <scope>NUCLEOTIDE SEQUENCE [LARGE SCALE GENOMIC DNA]</scope>
    <source>
        <strain evidence="2 3">JB380</strain>
    </source>
</reference>
<accession>A0A1R4HWA2</accession>
<dbReference type="SUPFAM" id="SSF51197">
    <property type="entry name" value="Clavaminate synthase-like"/>
    <property type="match status" value="1"/>
</dbReference>
<comment type="caution">
    <text evidence="2">The sequence shown here is derived from an EMBL/GenBank/DDBJ whole genome shotgun (WGS) entry which is preliminary data.</text>
</comment>
<dbReference type="InterPro" id="IPR014710">
    <property type="entry name" value="RmlC-like_jellyroll"/>
</dbReference>
<name>A0A1R4HWA2_9GAMM</name>
<dbReference type="RefSeq" id="WP_087107105.1">
    <property type="nucleotide sequence ID" value="NZ_FUKM01000021.1"/>
</dbReference>